<dbReference type="PaxDb" id="522772-Dacet_1161"/>
<reference evidence="5 6" key="1">
    <citation type="journal article" date="2010" name="Stand. Genomic Sci.">
        <title>Complete genome sequence of Denitrovibrio acetiphilus type strain (N2460).</title>
        <authorList>
            <person name="Kiss H."/>
            <person name="Lang E."/>
            <person name="Lapidus A."/>
            <person name="Copeland A."/>
            <person name="Nolan M."/>
            <person name="Glavina Del Rio T."/>
            <person name="Chen F."/>
            <person name="Lucas S."/>
            <person name="Tice H."/>
            <person name="Cheng J.F."/>
            <person name="Han C."/>
            <person name="Goodwin L."/>
            <person name="Pitluck S."/>
            <person name="Liolios K."/>
            <person name="Pati A."/>
            <person name="Ivanova N."/>
            <person name="Mavromatis K."/>
            <person name="Chen A."/>
            <person name="Palaniappan K."/>
            <person name="Land M."/>
            <person name="Hauser L."/>
            <person name="Chang Y.J."/>
            <person name="Jeffries C.D."/>
            <person name="Detter J.C."/>
            <person name="Brettin T."/>
            <person name="Spring S."/>
            <person name="Rohde M."/>
            <person name="Goker M."/>
            <person name="Woyke T."/>
            <person name="Bristow J."/>
            <person name="Eisen J.A."/>
            <person name="Markowitz V."/>
            <person name="Hugenholtz P."/>
            <person name="Kyrpides N.C."/>
            <person name="Klenk H.P."/>
        </authorList>
    </citation>
    <scope>NUCLEOTIDE SEQUENCE [LARGE SCALE GENOMIC DNA]</scope>
    <source>
        <strain evidence="6">DSM 12809 / NBRC 114555 / N2460</strain>
    </source>
</reference>
<evidence type="ECO:0000259" key="3">
    <source>
        <dbReference type="PROSITE" id="PS50043"/>
    </source>
</evidence>
<dbReference type="InterPro" id="IPR051015">
    <property type="entry name" value="EvgA-like"/>
</dbReference>
<dbReference type="Gene3D" id="3.40.50.2300">
    <property type="match status" value="1"/>
</dbReference>
<evidence type="ECO:0000313" key="5">
    <source>
        <dbReference type="EMBL" id="ADD67933.1"/>
    </source>
</evidence>
<dbReference type="InterPro" id="IPR036388">
    <property type="entry name" value="WH-like_DNA-bd_sf"/>
</dbReference>
<dbReference type="Pfam" id="PF00196">
    <property type="entry name" value="GerE"/>
    <property type="match status" value="1"/>
</dbReference>
<dbReference type="GO" id="GO:0003677">
    <property type="term" value="F:DNA binding"/>
    <property type="evidence" value="ECO:0007669"/>
    <property type="project" value="UniProtKB-KW"/>
</dbReference>
<dbReference type="SUPFAM" id="SSF46894">
    <property type="entry name" value="C-terminal effector domain of the bipartite response regulators"/>
    <property type="match status" value="1"/>
</dbReference>
<dbReference type="InterPro" id="IPR000792">
    <property type="entry name" value="Tscrpt_reg_LuxR_C"/>
</dbReference>
<evidence type="ECO:0000256" key="2">
    <source>
        <dbReference type="PROSITE-ProRule" id="PRU00169"/>
    </source>
</evidence>
<keyword evidence="6" id="KW-1185">Reference proteome</keyword>
<proteinExistence type="predicted"/>
<dbReference type="HOGENOM" id="CLU_1406729_0_0_0"/>
<dbReference type="RefSeq" id="WP_013010455.1">
    <property type="nucleotide sequence ID" value="NC_013943.1"/>
</dbReference>
<dbReference type="AlphaFoldDB" id="D4H7D4"/>
<dbReference type="SUPFAM" id="SSF52172">
    <property type="entry name" value="CheY-like"/>
    <property type="match status" value="1"/>
</dbReference>
<protein>
    <submittedName>
        <fullName evidence="5">Two component transcriptional regulator, LuxR family</fullName>
    </submittedName>
</protein>
<keyword evidence="1" id="KW-0238">DNA-binding</keyword>
<evidence type="ECO:0000259" key="4">
    <source>
        <dbReference type="PROSITE" id="PS50110"/>
    </source>
</evidence>
<sequence length="193" mass="21397">MISVLVYSNNTLFREYLLSVVNDINGVGNVIGSDSVCALSDSIAVSYPDYIIIDLFSRVADEEILNLLKNKYDTSKVVVLTTKQNDMLTYFSYTYGVRHYVYLDADVDEIIAGLCEVLGGLSENNCKKRNGSLTSRECEILKLIASGKTSREIGEMLCISKNTVDTHRNKMLQKLNLANSASLVHYAFVSGLV</sequence>
<dbReference type="PANTHER" id="PTHR45566">
    <property type="entry name" value="HTH-TYPE TRANSCRIPTIONAL REGULATOR YHJB-RELATED"/>
    <property type="match status" value="1"/>
</dbReference>
<feature type="modified residue" description="4-aspartylphosphate" evidence="2">
    <location>
        <position position="54"/>
    </location>
</feature>
<dbReference type="InterPro" id="IPR001789">
    <property type="entry name" value="Sig_transdc_resp-reg_receiver"/>
</dbReference>
<dbReference type="EMBL" id="CP001968">
    <property type="protein sequence ID" value="ADD67933.1"/>
    <property type="molecule type" value="Genomic_DNA"/>
</dbReference>
<dbReference type="PROSITE" id="PS50110">
    <property type="entry name" value="RESPONSE_REGULATORY"/>
    <property type="match status" value="1"/>
</dbReference>
<dbReference type="Proteomes" id="UP000002012">
    <property type="component" value="Chromosome"/>
</dbReference>
<dbReference type="InterPro" id="IPR016032">
    <property type="entry name" value="Sig_transdc_resp-reg_C-effctor"/>
</dbReference>
<dbReference type="PROSITE" id="PS50043">
    <property type="entry name" value="HTH_LUXR_2"/>
    <property type="match status" value="1"/>
</dbReference>
<dbReference type="InterPro" id="IPR011006">
    <property type="entry name" value="CheY-like_superfamily"/>
</dbReference>
<dbReference type="Gene3D" id="1.10.10.10">
    <property type="entry name" value="Winged helix-like DNA-binding domain superfamily/Winged helix DNA-binding domain"/>
    <property type="match status" value="1"/>
</dbReference>
<accession>D4H7D4</accession>
<dbReference type="GO" id="GO:0006355">
    <property type="term" value="P:regulation of DNA-templated transcription"/>
    <property type="evidence" value="ECO:0007669"/>
    <property type="project" value="InterPro"/>
</dbReference>
<dbReference type="KEGG" id="dap:Dacet_1161"/>
<feature type="domain" description="HTH luxR-type" evidence="3">
    <location>
        <begin position="126"/>
        <end position="191"/>
    </location>
</feature>
<dbReference type="InParanoid" id="D4H7D4"/>
<organism evidence="5 6">
    <name type="scientific">Denitrovibrio acetiphilus (strain DSM 12809 / NBRC 114555 / N2460)</name>
    <dbReference type="NCBI Taxonomy" id="522772"/>
    <lineage>
        <taxon>Bacteria</taxon>
        <taxon>Pseudomonadati</taxon>
        <taxon>Deferribacterota</taxon>
        <taxon>Deferribacteres</taxon>
        <taxon>Deferribacterales</taxon>
        <taxon>Geovibrionaceae</taxon>
        <taxon>Denitrovibrio</taxon>
    </lineage>
</organism>
<feature type="domain" description="Response regulatory" evidence="4">
    <location>
        <begin position="3"/>
        <end position="118"/>
    </location>
</feature>
<dbReference type="SMART" id="SM00421">
    <property type="entry name" value="HTH_LUXR"/>
    <property type="match status" value="1"/>
</dbReference>
<dbReference type="PRINTS" id="PR00038">
    <property type="entry name" value="HTHLUXR"/>
</dbReference>
<evidence type="ECO:0000313" key="6">
    <source>
        <dbReference type="Proteomes" id="UP000002012"/>
    </source>
</evidence>
<keyword evidence="2" id="KW-0597">Phosphoprotein</keyword>
<name>D4H7D4_DENA2</name>
<dbReference type="eggNOG" id="COG2197">
    <property type="taxonomic scope" value="Bacteria"/>
</dbReference>
<gene>
    <name evidence="5" type="ordered locus">Dacet_1161</name>
</gene>
<dbReference type="STRING" id="522772.Dacet_1161"/>
<dbReference type="PANTHER" id="PTHR45566:SF2">
    <property type="entry name" value="NARL SUBFAMILY"/>
    <property type="match status" value="1"/>
</dbReference>
<dbReference type="CDD" id="cd06170">
    <property type="entry name" value="LuxR_C_like"/>
    <property type="match status" value="1"/>
</dbReference>
<evidence type="ECO:0000256" key="1">
    <source>
        <dbReference type="ARBA" id="ARBA00023125"/>
    </source>
</evidence>
<dbReference type="GO" id="GO:0000160">
    <property type="term" value="P:phosphorelay signal transduction system"/>
    <property type="evidence" value="ECO:0007669"/>
    <property type="project" value="InterPro"/>
</dbReference>